<protein>
    <submittedName>
        <fullName evidence="2">Uncharacterized protein</fullName>
    </submittedName>
</protein>
<evidence type="ECO:0000313" key="3">
    <source>
        <dbReference type="Proteomes" id="UP000053858"/>
    </source>
</evidence>
<feature type="non-terminal residue" evidence="2">
    <location>
        <position position="1"/>
    </location>
</feature>
<name>A0A0A0B2B8_CHAVO</name>
<feature type="region of interest" description="Disordered" evidence="1">
    <location>
        <begin position="17"/>
        <end position="68"/>
    </location>
</feature>
<dbReference type="EMBL" id="KL884779">
    <property type="protein sequence ID" value="KGM00328.1"/>
    <property type="molecule type" value="Genomic_DNA"/>
</dbReference>
<feature type="compositionally biased region" description="Basic and acidic residues" evidence="1">
    <location>
        <begin position="34"/>
        <end position="47"/>
    </location>
</feature>
<evidence type="ECO:0000313" key="2">
    <source>
        <dbReference type="EMBL" id="KGM00328.1"/>
    </source>
</evidence>
<evidence type="ECO:0000256" key="1">
    <source>
        <dbReference type="SAM" id="MobiDB-lite"/>
    </source>
</evidence>
<dbReference type="AlphaFoldDB" id="A0A0A0B2B8"/>
<proteinExistence type="predicted"/>
<keyword evidence="3" id="KW-1185">Reference proteome</keyword>
<dbReference type="Proteomes" id="UP000053858">
    <property type="component" value="Unassembled WGS sequence"/>
</dbReference>
<gene>
    <name evidence="2" type="ORF">N301_01676</name>
</gene>
<feature type="non-terminal residue" evidence="2">
    <location>
        <position position="99"/>
    </location>
</feature>
<sequence>VDERQCQVYDLEAAVSQRNATAGSAAQIHSMPTQHRDYQQHPLDFDPRSSNATGGKTQRPKTVPSRWKERMADRLLPNLNDKSLPTVFMQLQKQRLVQK</sequence>
<accession>A0A0A0B2B8</accession>
<organism evidence="2 3">
    <name type="scientific">Charadrius vociferus</name>
    <name type="common">Killdeer</name>
    <name type="synonym">Aegialitis vocifera</name>
    <dbReference type="NCBI Taxonomy" id="50402"/>
    <lineage>
        <taxon>Eukaryota</taxon>
        <taxon>Metazoa</taxon>
        <taxon>Chordata</taxon>
        <taxon>Craniata</taxon>
        <taxon>Vertebrata</taxon>
        <taxon>Euteleostomi</taxon>
        <taxon>Archelosauria</taxon>
        <taxon>Archosauria</taxon>
        <taxon>Dinosauria</taxon>
        <taxon>Saurischia</taxon>
        <taxon>Theropoda</taxon>
        <taxon>Coelurosauria</taxon>
        <taxon>Aves</taxon>
        <taxon>Neognathae</taxon>
        <taxon>Neoaves</taxon>
        <taxon>Charadriiformes</taxon>
        <taxon>Charadriidae</taxon>
        <taxon>Charadrius</taxon>
    </lineage>
</organism>
<reference evidence="3" key="1">
    <citation type="journal article" date="2014" name="Science">
        <title>Comparative genomics reveals insights into avian genome evolution and adaptation.</title>
        <authorList>
            <consortium name="Avian Genome Consortium"/>
            <person name="Zhang G."/>
            <person name="Li C."/>
            <person name="Li Q."/>
            <person name="Li B."/>
            <person name="Larkin D.M."/>
            <person name="Lee C."/>
            <person name="Storz J.F."/>
            <person name="Antunes A."/>
            <person name="Greenwold M.J."/>
            <person name="Meredith R.W."/>
            <person name="Odeen A."/>
            <person name="Cui J."/>
            <person name="Zhou Q."/>
            <person name="Xu L."/>
            <person name="Pan H."/>
            <person name="Wang Z."/>
            <person name="Jin L."/>
            <person name="Zhang P."/>
            <person name="Hu H."/>
            <person name="Yang W."/>
            <person name="Hu J."/>
            <person name="Xiao J."/>
            <person name="Yang Z."/>
            <person name="Liu Y."/>
            <person name="Xie Q."/>
            <person name="Yu H."/>
            <person name="Lian J."/>
            <person name="Wen P."/>
            <person name="Zhang F."/>
            <person name="Li H."/>
            <person name="Zeng Y."/>
            <person name="Xiong Z."/>
            <person name="Liu S."/>
            <person name="Zhou L."/>
            <person name="Huang Z."/>
            <person name="An N."/>
            <person name="Wang J."/>
            <person name="Zheng Q."/>
            <person name="Xiong Y."/>
            <person name="Wang G."/>
            <person name="Wang B."/>
            <person name="Wang J."/>
            <person name="Fan Y."/>
            <person name="da Fonseca R.R."/>
            <person name="Alfaro-Nunez A."/>
            <person name="Schubert M."/>
            <person name="Orlando L."/>
            <person name="Mourier T."/>
            <person name="Howard J.T."/>
            <person name="Ganapathy G."/>
            <person name="Pfenning A."/>
            <person name="Whitney O."/>
            <person name="Rivas M.V."/>
            <person name="Hara E."/>
            <person name="Smith J."/>
            <person name="Farre M."/>
            <person name="Narayan J."/>
            <person name="Slavov G."/>
            <person name="Romanov M.N."/>
            <person name="Borges R."/>
            <person name="Machado J.P."/>
            <person name="Khan I."/>
            <person name="Springer M.S."/>
            <person name="Gatesy J."/>
            <person name="Hoffmann F.G."/>
            <person name="Opazo J.C."/>
            <person name="Hastad O."/>
            <person name="Sawyer R.H."/>
            <person name="Kim H."/>
            <person name="Kim K.W."/>
            <person name="Kim H.J."/>
            <person name="Cho S."/>
            <person name="Li N."/>
            <person name="Huang Y."/>
            <person name="Bruford M.W."/>
            <person name="Zhan X."/>
            <person name="Dixon A."/>
            <person name="Bertelsen M.F."/>
            <person name="Derryberry E."/>
            <person name="Warren W."/>
            <person name="Wilson R.K."/>
            <person name="Li S."/>
            <person name="Ray D.A."/>
            <person name="Green R.E."/>
            <person name="O'Brien S.J."/>
            <person name="Griffin D."/>
            <person name="Johnson W.E."/>
            <person name="Haussler D."/>
            <person name="Ryder O.A."/>
            <person name="Willerslev E."/>
            <person name="Graves G.R."/>
            <person name="Alstrom P."/>
            <person name="Fjeldsa J."/>
            <person name="Mindell D.P."/>
            <person name="Edwards S.V."/>
            <person name="Braun E.L."/>
            <person name="Rahbek C."/>
            <person name="Burt D.W."/>
            <person name="Houde P."/>
            <person name="Zhang Y."/>
            <person name="Yang H."/>
            <person name="Wang J."/>
            <person name="Jarvis E.D."/>
            <person name="Gilbert M.T."/>
            <person name="Wang J."/>
        </authorList>
    </citation>
    <scope>NUCLEOTIDE SEQUENCE [LARGE SCALE GENOMIC DNA]</scope>
</reference>